<gene>
    <name evidence="1" type="ORF">SAY86_024672</name>
</gene>
<dbReference type="PANTHER" id="PTHR43480">
    <property type="entry name" value="ACYL-[ACYL-CARRIER-PROTEIN]--UDP-N-ACETYLGLUCOSAMINE O-ACYLTRANSFERASE"/>
    <property type="match status" value="1"/>
</dbReference>
<evidence type="ECO:0000313" key="1">
    <source>
        <dbReference type="EMBL" id="KAK4799307.1"/>
    </source>
</evidence>
<dbReference type="GO" id="GO:0008610">
    <property type="term" value="P:lipid biosynthetic process"/>
    <property type="evidence" value="ECO:0007669"/>
    <property type="project" value="InterPro"/>
</dbReference>
<proteinExistence type="predicted"/>
<dbReference type="InterPro" id="IPR011004">
    <property type="entry name" value="Trimer_LpxA-like_sf"/>
</dbReference>
<dbReference type="EMBL" id="JAXQNO010000004">
    <property type="protein sequence ID" value="KAK4799307.1"/>
    <property type="molecule type" value="Genomic_DNA"/>
</dbReference>
<dbReference type="InterPro" id="IPR001451">
    <property type="entry name" value="Hexapep"/>
</dbReference>
<keyword evidence="2" id="KW-1185">Reference proteome</keyword>
<protein>
    <submittedName>
        <fullName evidence="1">Uncharacterized protein</fullName>
    </submittedName>
</protein>
<name>A0AAN7RDL0_TRANT</name>
<evidence type="ECO:0000313" key="2">
    <source>
        <dbReference type="Proteomes" id="UP001346149"/>
    </source>
</evidence>
<dbReference type="Pfam" id="PF00132">
    <property type="entry name" value="Hexapep"/>
    <property type="match status" value="1"/>
</dbReference>
<dbReference type="Proteomes" id="UP001346149">
    <property type="component" value="Unassembled WGS sequence"/>
</dbReference>
<organism evidence="1 2">
    <name type="scientific">Trapa natans</name>
    <name type="common">Water chestnut</name>
    <dbReference type="NCBI Taxonomy" id="22666"/>
    <lineage>
        <taxon>Eukaryota</taxon>
        <taxon>Viridiplantae</taxon>
        <taxon>Streptophyta</taxon>
        <taxon>Embryophyta</taxon>
        <taxon>Tracheophyta</taxon>
        <taxon>Spermatophyta</taxon>
        <taxon>Magnoliopsida</taxon>
        <taxon>eudicotyledons</taxon>
        <taxon>Gunneridae</taxon>
        <taxon>Pentapetalae</taxon>
        <taxon>rosids</taxon>
        <taxon>malvids</taxon>
        <taxon>Myrtales</taxon>
        <taxon>Lythraceae</taxon>
        <taxon>Trapa</taxon>
    </lineage>
</organism>
<dbReference type="GO" id="GO:0008780">
    <property type="term" value="F:acyl-[acyl-carrier-protein]-UDP-N-acetylglucosamine O-acyltransferase activity"/>
    <property type="evidence" value="ECO:0007669"/>
    <property type="project" value="InterPro"/>
</dbReference>
<dbReference type="PANTHER" id="PTHR43480:SF1">
    <property type="entry name" value="ACYL-[ACYL-CARRIER-PROTEIN]--UDP-N-ACETYLGLUCOSAMINE O-ACYLTRANSFERASE, MITOCHONDRIAL-RELATED"/>
    <property type="match status" value="1"/>
</dbReference>
<comment type="caution">
    <text evidence="1">The sequence shown here is derived from an EMBL/GenBank/DDBJ whole genome shotgun (WGS) entry which is preliminary data.</text>
</comment>
<accession>A0AAN7RDL0</accession>
<dbReference type="InterPro" id="IPR010137">
    <property type="entry name" value="Lipid_A_LpxA"/>
</dbReference>
<dbReference type="GO" id="GO:0005737">
    <property type="term" value="C:cytoplasm"/>
    <property type="evidence" value="ECO:0007669"/>
    <property type="project" value="UniProtKB-ARBA"/>
</dbReference>
<reference evidence="1 2" key="1">
    <citation type="journal article" date="2023" name="Hortic Res">
        <title>Pangenome of water caltrop reveals structural variations and asymmetric subgenome divergence after allopolyploidization.</title>
        <authorList>
            <person name="Zhang X."/>
            <person name="Chen Y."/>
            <person name="Wang L."/>
            <person name="Yuan Y."/>
            <person name="Fang M."/>
            <person name="Shi L."/>
            <person name="Lu R."/>
            <person name="Comes H.P."/>
            <person name="Ma Y."/>
            <person name="Chen Y."/>
            <person name="Huang G."/>
            <person name="Zhou Y."/>
            <person name="Zheng Z."/>
            <person name="Qiu Y."/>
        </authorList>
    </citation>
    <scope>NUCLEOTIDE SEQUENCE [LARGE SCALE GENOMIC DNA]</scope>
    <source>
        <strain evidence="1">F231</strain>
    </source>
</reference>
<sequence length="151" mass="17008">MYFLRRSEFKIVAYGVHLSPFCISMSTSCNFGNLSVQGVSIGPFCTVGPSVKIGNGCKLYPGSHISGDTELGVSCTLMTCVSNGIMLFFGSDDHLCFQRMRSNRTKTVLFFFKDFLCYCFFLEPDKAIWRIGLDSMHRENVGEWFPDGLYL</sequence>
<dbReference type="AlphaFoldDB" id="A0AAN7RDL0"/>
<dbReference type="SUPFAM" id="SSF51161">
    <property type="entry name" value="Trimeric LpxA-like enzymes"/>
    <property type="match status" value="1"/>
</dbReference>
<dbReference type="Gene3D" id="2.160.10.10">
    <property type="entry name" value="Hexapeptide repeat proteins"/>
    <property type="match status" value="1"/>
</dbReference>
<dbReference type="PROSITE" id="PS51257">
    <property type="entry name" value="PROKAR_LIPOPROTEIN"/>
    <property type="match status" value="1"/>
</dbReference>